<comment type="domain">
    <text evidence="6">The N-terminal region contains the highly conserved SGGXDS motif, predicted to be a P-loop motif involved in ATP binding.</text>
</comment>
<evidence type="ECO:0000256" key="2">
    <source>
        <dbReference type="ARBA" id="ARBA00022694"/>
    </source>
</evidence>
<dbReference type="OMA" id="PWQDPHN"/>
<dbReference type="NCBIfam" id="TIGR02432">
    <property type="entry name" value="lysidine_TilS_N"/>
    <property type="match status" value="1"/>
</dbReference>
<comment type="subcellular location">
    <subcellularLocation>
        <location evidence="6">Cytoplasm</location>
    </subcellularLocation>
</comment>
<dbReference type="GO" id="GO:0005524">
    <property type="term" value="F:ATP binding"/>
    <property type="evidence" value="ECO:0007669"/>
    <property type="project" value="UniProtKB-UniRule"/>
</dbReference>
<dbReference type="GO" id="GO:0005737">
    <property type="term" value="C:cytoplasm"/>
    <property type="evidence" value="ECO:0007669"/>
    <property type="project" value="UniProtKB-SubCell"/>
</dbReference>
<evidence type="ECO:0000313" key="8">
    <source>
        <dbReference type="EMBL" id="NMW86551.1"/>
    </source>
</evidence>
<keyword evidence="4 6" id="KW-0067">ATP-binding</keyword>
<dbReference type="GO" id="GO:0006400">
    <property type="term" value="P:tRNA modification"/>
    <property type="evidence" value="ECO:0007669"/>
    <property type="project" value="UniProtKB-UniRule"/>
</dbReference>
<comment type="similarity">
    <text evidence="6">Belongs to the tRNA(Ile)-lysidine synthase family.</text>
</comment>
<keyword evidence="1 6" id="KW-0436">Ligase</keyword>
<evidence type="ECO:0000256" key="1">
    <source>
        <dbReference type="ARBA" id="ARBA00022598"/>
    </source>
</evidence>
<gene>
    <name evidence="6 9" type="primary">tilS</name>
    <name evidence="8" type="ORF">HHJ67_02130</name>
    <name evidence="9" type="ORF">NCTC11820_00324</name>
</gene>
<dbReference type="EC" id="6.3.4.19" evidence="6"/>
<dbReference type="InterPro" id="IPR012795">
    <property type="entry name" value="tRNA_Ile_lys_synt_N"/>
</dbReference>
<sequence>MSSLPPFVSPEGAETRLWERDAGGALGEIQLAVRRVLQSLGSPDDTLLCLALSGGPDSLSLAAALVRVALHHPHPWDVSCFTVDHGWRPESAAESQAAVQCARELGFSSAMVLRGESGGGANGPEGEARLLRWGLLARAAVAEAKAQGKDHAVILTGHTLDDQAETVLLRLARGSSLRSIAAMREFETLDCKTGLPLRFAWREADSGAVAAVDLSLARPLLGIRRELTQAACEQAGLVAVNDPSNRMEGPVKTAAGQPLPRAAIREQVMPALAAALGQDPAPALARLAGQAAADDTILGMLAGEVFWEVLSDEPGDWEPGDSVKLELTVIEGYKYRDLIRYSAPVLRRVVRRASLLAGARADSLTAAHLRGVVDLIRDWHGQGPLTLPGITVTRRGNFLEFSASQNRSDSKQQPE</sequence>
<keyword evidence="2 6" id="KW-0819">tRNA processing</keyword>
<comment type="catalytic activity">
    <reaction evidence="5 6">
        <text>cytidine(34) in tRNA(Ile2) + L-lysine + ATP = lysidine(34) in tRNA(Ile2) + AMP + diphosphate + H(+)</text>
        <dbReference type="Rhea" id="RHEA:43744"/>
        <dbReference type="Rhea" id="RHEA-COMP:10625"/>
        <dbReference type="Rhea" id="RHEA-COMP:10670"/>
        <dbReference type="ChEBI" id="CHEBI:15378"/>
        <dbReference type="ChEBI" id="CHEBI:30616"/>
        <dbReference type="ChEBI" id="CHEBI:32551"/>
        <dbReference type="ChEBI" id="CHEBI:33019"/>
        <dbReference type="ChEBI" id="CHEBI:82748"/>
        <dbReference type="ChEBI" id="CHEBI:83665"/>
        <dbReference type="ChEBI" id="CHEBI:456215"/>
        <dbReference type="EC" id="6.3.4.19"/>
    </reaction>
</comment>
<dbReference type="SUPFAM" id="SSF52402">
    <property type="entry name" value="Adenine nucleotide alpha hydrolases-like"/>
    <property type="match status" value="1"/>
</dbReference>
<evidence type="ECO:0000313" key="9">
    <source>
        <dbReference type="EMBL" id="SQB63542.1"/>
    </source>
</evidence>
<dbReference type="GeneID" id="55564525"/>
<dbReference type="HAMAP" id="MF_01161">
    <property type="entry name" value="tRNA_Ile_lys_synt"/>
    <property type="match status" value="1"/>
</dbReference>
<evidence type="ECO:0000313" key="11">
    <source>
        <dbReference type="Proteomes" id="UP000553981"/>
    </source>
</evidence>
<dbReference type="Pfam" id="PF01171">
    <property type="entry name" value="ATP_bind_3"/>
    <property type="match status" value="1"/>
</dbReference>
<dbReference type="Proteomes" id="UP000250245">
    <property type="component" value="Unassembled WGS sequence"/>
</dbReference>
<dbReference type="PANTHER" id="PTHR43033:SF1">
    <property type="entry name" value="TRNA(ILE)-LYSIDINE SYNTHASE-RELATED"/>
    <property type="match status" value="1"/>
</dbReference>
<dbReference type="InterPro" id="IPR014729">
    <property type="entry name" value="Rossmann-like_a/b/a_fold"/>
</dbReference>
<evidence type="ECO:0000256" key="3">
    <source>
        <dbReference type="ARBA" id="ARBA00022741"/>
    </source>
</evidence>
<evidence type="ECO:0000256" key="5">
    <source>
        <dbReference type="ARBA" id="ARBA00048539"/>
    </source>
</evidence>
<evidence type="ECO:0000313" key="10">
    <source>
        <dbReference type="Proteomes" id="UP000250245"/>
    </source>
</evidence>
<reference evidence="8 11" key="2">
    <citation type="submission" date="2020-04" db="EMBL/GenBank/DDBJ databases">
        <title>Antimicrobial susceptibility and clonality of vaginal-derived multi-drug resistant Mobiluncus isolates in China.</title>
        <authorList>
            <person name="Zhang X."/>
        </authorList>
    </citation>
    <scope>NUCLEOTIDE SEQUENCE [LARGE SCALE GENOMIC DNA]</scope>
    <source>
        <strain evidence="8 11">19</strain>
    </source>
</reference>
<proteinExistence type="inferred from homology"/>
<dbReference type="CDD" id="cd01992">
    <property type="entry name" value="TilS_N"/>
    <property type="match status" value="1"/>
</dbReference>
<dbReference type="EMBL" id="UASJ01000001">
    <property type="protein sequence ID" value="SQB63542.1"/>
    <property type="molecule type" value="Genomic_DNA"/>
</dbReference>
<dbReference type="Gene3D" id="3.40.50.620">
    <property type="entry name" value="HUPs"/>
    <property type="match status" value="1"/>
</dbReference>
<evidence type="ECO:0000256" key="6">
    <source>
        <dbReference type="HAMAP-Rule" id="MF_01161"/>
    </source>
</evidence>
<reference evidence="9 10" key="1">
    <citation type="submission" date="2018-06" db="EMBL/GenBank/DDBJ databases">
        <authorList>
            <consortium name="Pathogen Informatics"/>
            <person name="Doyle S."/>
        </authorList>
    </citation>
    <scope>NUCLEOTIDE SEQUENCE [LARGE SCALE GENOMIC DNA]</scope>
    <source>
        <strain evidence="9 10">NCTC11820</strain>
    </source>
</reference>
<evidence type="ECO:0000259" key="7">
    <source>
        <dbReference type="Pfam" id="PF01171"/>
    </source>
</evidence>
<dbReference type="GO" id="GO:0032267">
    <property type="term" value="F:tRNA(Ile)-lysidine synthase activity"/>
    <property type="evidence" value="ECO:0007669"/>
    <property type="project" value="UniProtKB-EC"/>
</dbReference>
<dbReference type="AlphaFoldDB" id="A0A2X2Y6S4"/>
<evidence type="ECO:0000256" key="4">
    <source>
        <dbReference type="ARBA" id="ARBA00022840"/>
    </source>
</evidence>
<feature type="domain" description="tRNA(Ile)-lysidine/2-thiocytidine synthase N-terminal" evidence="7">
    <location>
        <begin position="49"/>
        <end position="246"/>
    </location>
</feature>
<keyword evidence="3 6" id="KW-0547">Nucleotide-binding</keyword>
<accession>A0A2X2Y6S4</accession>
<dbReference type="InterPro" id="IPR011063">
    <property type="entry name" value="TilS/TtcA_N"/>
</dbReference>
<protein>
    <recommendedName>
        <fullName evidence="6">tRNA(Ile)-lysidine synthase</fullName>
        <ecNumber evidence="6">6.3.4.19</ecNumber>
    </recommendedName>
    <alternativeName>
        <fullName evidence="6">tRNA(Ile)-2-lysyl-cytidine synthase</fullName>
    </alternativeName>
    <alternativeName>
        <fullName evidence="6">tRNA(Ile)-lysidine synthetase</fullName>
    </alternativeName>
</protein>
<feature type="binding site" evidence="6">
    <location>
        <begin position="53"/>
        <end position="58"/>
    </location>
    <ligand>
        <name>ATP</name>
        <dbReference type="ChEBI" id="CHEBI:30616"/>
    </ligand>
</feature>
<dbReference type="PANTHER" id="PTHR43033">
    <property type="entry name" value="TRNA(ILE)-LYSIDINE SYNTHASE-RELATED"/>
    <property type="match status" value="1"/>
</dbReference>
<comment type="function">
    <text evidence="6">Ligates lysine onto the cytidine present at position 34 of the AUA codon-specific tRNA(Ile) that contains the anticodon CAU, in an ATP-dependent manner. Cytidine is converted to lysidine, thus changing the amino acid specificity of the tRNA from methionine to isoleucine.</text>
</comment>
<dbReference type="RefSeq" id="WP_013188724.1">
    <property type="nucleotide sequence ID" value="NZ_CP068112.1"/>
</dbReference>
<dbReference type="EMBL" id="JABCUI010000001">
    <property type="protein sequence ID" value="NMW86551.1"/>
    <property type="molecule type" value="Genomic_DNA"/>
</dbReference>
<organism evidence="9 10">
    <name type="scientific">Mobiluncus curtisii</name>
    <dbReference type="NCBI Taxonomy" id="2051"/>
    <lineage>
        <taxon>Bacteria</taxon>
        <taxon>Bacillati</taxon>
        <taxon>Actinomycetota</taxon>
        <taxon>Actinomycetes</taxon>
        <taxon>Actinomycetales</taxon>
        <taxon>Actinomycetaceae</taxon>
        <taxon>Mobiluncus</taxon>
    </lineage>
</organism>
<dbReference type="Proteomes" id="UP000553981">
    <property type="component" value="Unassembled WGS sequence"/>
</dbReference>
<name>A0A2X2Y6S4_9ACTO</name>
<keyword evidence="6" id="KW-0963">Cytoplasm</keyword>
<dbReference type="InterPro" id="IPR012094">
    <property type="entry name" value="tRNA_Ile_lys_synt"/>
</dbReference>